<sequence length="309" mass="34487">MRGISWRTIAWLCVAACLGTSAATAQDKLIHKRVEGRKLVYHTQAKIEQTLNIAGMDVETKSQVFVHSEHVEGRRAADGTLRETQKVTSMQVELQLPGGLSVSFDSANPDKPAAIPELEPVLQLFRVTLRTPTTLVYDRNNELQKVEFPPEALASLDESTRSEFDPEKRKKQFKIEADFLPAEPVKPGDKWERSQESYIGGGQTFFFQTEYQLTGVVDKNGRKLHRIVPKPLTVSYAMEANAQSPLKVINSELAIADSEGEILFDAVQGIVHTSTQRVRITGPMTFAINGQEFPGKLDLTIRQKTELQP</sequence>
<organism evidence="2">
    <name type="scientific">Schlesneria paludicola</name>
    <dbReference type="NCBI Taxonomy" id="360056"/>
    <lineage>
        <taxon>Bacteria</taxon>
        <taxon>Pseudomonadati</taxon>
        <taxon>Planctomycetota</taxon>
        <taxon>Planctomycetia</taxon>
        <taxon>Planctomycetales</taxon>
        <taxon>Planctomycetaceae</taxon>
        <taxon>Schlesneria</taxon>
    </lineage>
</organism>
<protein>
    <submittedName>
        <fullName evidence="2">Uncharacterized protein</fullName>
    </submittedName>
</protein>
<dbReference type="EMBL" id="DSVQ01000010">
    <property type="protein sequence ID" value="HGT38554.1"/>
    <property type="molecule type" value="Genomic_DNA"/>
</dbReference>
<gene>
    <name evidence="2" type="ORF">ENS64_04740</name>
</gene>
<proteinExistence type="predicted"/>
<reference evidence="2" key="1">
    <citation type="journal article" date="2020" name="mSystems">
        <title>Genome- and Community-Level Interaction Insights into Carbon Utilization and Element Cycling Functions of Hydrothermarchaeota in Hydrothermal Sediment.</title>
        <authorList>
            <person name="Zhou Z."/>
            <person name="Liu Y."/>
            <person name="Xu W."/>
            <person name="Pan J."/>
            <person name="Luo Z.H."/>
            <person name="Li M."/>
        </authorList>
    </citation>
    <scope>NUCLEOTIDE SEQUENCE [LARGE SCALE GENOMIC DNA]</scope>
    <source>
        <strain evidence="2">SpSt-508</strain>
    </source>
</reference>
<comment type="caution">
    <text evidence="2">The sequence shown here is derived from an EMBL/GenBank/DDBJ whole genome shotgun (WGS) entry which is preliminary data.</text>
</comment>
<evidence type="ECO:0000256" key="1">
    <source>
        <dbReference type="SAM" id="SignalP"/>
    </source>
</evidence>
<keyword evidence="1" id="KW-0732">Signal</keyword>
<accession>A0A7C4LJZ8</accession>
<feature type="chain" id="PRO_5028064992" evidence="1">
    <location>
        <begin position="26"/>
        <end position="309"/>
    </location>
</feature>
<name>A0A7C4LJZ8_9PLAN</name>
<dbReference type="AlphaFoldDB" id="A0A7C4LJZ8"/>
<evidence type="ECO:0000313" key="2">
    <source>
        <dbReference type="EMBL" id="HGT38554.1"/>
    </source>
</evidence>
<feature type="signal peptide" evidence="1">
    <location>
        <begin position="1"/>
        <end position="25"/>
    </location>
</feature>